<evidence type="ECO:0000256" key="1">
    <source>
        <dbReference type="ARBA" id="ARBA00023125"/>
    </source>
</evidence>
<dbReference type="Proteomes" id="UP000283644">
    <property type="component" value="Unassembled WGS sequence"/>
</dbReference>
<reference evidence="4 5" key="1">
    <citation type="submission" date="2018-09" db="EMBL/GenBank/DDBJ databases">
        <title>Genome sequencing of Nocardioides immobilis CCTCC AB 2017083 for comparison to Nocardioides silvaticus.</title>
        <authorList>
            <person name="Li C."/>
            <person name="Wang G."/>
        </authorList>
    </citation>
    <scope>NUCLEOTIDE SEQUENCE [LARGE SCALE GENOMIC DNA]</scope>
    <source>
        <strain evidence="4 5">CCTCC AB 2017083</strain>
    </source>
</reference>
<protein>
    <submittedName>
        <fullName evidence="4">TetR/AcrR family transcriptional regulator</fullName>
    </submittedName>
</protein>
<dbReference type="Pfam" id="PF21306">
    <property type="entry name" value="TetR_C_40"/>
    <property type="match status" value="1"/>
</dbReference>
<name>A0A417XT32_9ACTN</name>
<accession>A0A417XT32</accession>
<dbReference type="GO" id="GO:0003677">
    <property type="term" value="F:DNA binding"/>
    <property type="evidence" value="ECO:0007669"/>
    <property type="project" value="UniProtKB-UniRule"/>
</dbReference>
<evidence type="ECO:0000256" key="2">
    <source>
        <dbReference type="PROSITE-ProRule" id="PRU00335"/>
    </source>
</evidence>
<dbReference type="PANTHER" id="PTHR43479:SF11">
    <property type="entry name" value="ACREF_ENVCD OPERON REPRESSOR-RELATED"/>
    <property type="match status" value="1"/>
</dbReference>
<dbReference type="InterPro" id="IPR049513">
    <property type="entry name" value="TetR_C_40"/>
</dbReference>
<dbReference type="OrthoDB" id="3481545at2"/>
<dbReference type="EMBL" id="QXGH01000048">
    <property type="protein sequence ID" value="RHW23377.1"/>
    <property type="molecule type" value="Genomic_DNA"/>
</dbReference>
<proteinExistence type="predicted"/>
<comment type="caution">
    <text evidence="4">The sequence shown here is derived from an EMBL/GenBank/DDBJ whole genome shotgun (WGS) entry which is preliminary data.</text>
</comment>
<dbReference type="SUPFAM" id="SSF46689">
    <property type="entry name" value="Homeodomain-like"/>
    <property type="match status" value="1"/>
</dbReference>
<dbReference type="AlphaFoldDB" id="A0A417XT32"/>
<feature type="DNA-binding region" description="H-T-H motif" evidence="2">
    <location>
        <begin position="36"/>
        <end position="55"/>
    </location>
</feature>
<dbReference type="PROSITE" id="PS50977">
    <property type="entry name" value="HTH_TETR_2"/>
    <property type="match status" value="1"/>
</dbReference>
<evidence type="ECO:0000313" key="4">
    <source>
        <dbReference type="EMBL" id="RHW23377.1"/>
    </source>
</evidence>
<dbReference type="Pfam" id="PF00440">
    <property type="entry name" value="TetR_N"/>
    <property type="match status" value="1"/>
</dbReference>
<dbReference type="RefSeq" id="WP_118928944.1">
    <property type="nucleotide sequence ID" value="NZ_QXGH01000048.1"/>
</dbReference>
<organism evidence="4 5">
    <name type="scientific">Nocardioides immobilis</name>
    <dbReference type="NCBI Taxonomy" id="2049295"/>
    <lineage>
        <taxon>Bacteria</taxon>
        <taxon>Bacillati</taxon>
        <taxon>Actinomycetota</taxon>
        <taxon>Actinomycetes</taxon>
        <taxon>Propionibacteriales</taxon>
        <taxon>Nocardioidaceae</taxon>
        <taxon>Nocardioides</taxon>
    </lineage>
</organism>
<dbReference type="PRINTS" id="PR00455">
    <property type="entry name" value="HTHTETR"/>
</dbReference>
<gene>
    <name evidence="4" type="ORF">D0Z08_29920</name>
</gene>
<dbReference type="InterPro" id="IPR001647">
    <property type="entry name" value="HTH_TetR"/>
</dbReference>
<dbReference type="PANTHER" id="PTHR43479">
    <property type="entry name" value="ACREF/ENVCD OPERON REPRESSOR-RELATED"/>
    <property type="match status" value="1"/>
</dbReference>
<sequence>MSEQAASRLDRRRARTRAALIGAAQELLAEDRTNVSVLEITQAADVGLGSFYNHFDSKEELFQAAVDQVLEAHGELMDRVTEGIDDPAEVFARAFRLTGRLHRRLPGASRVMLHHGPELIMSDHGLAPRALRDIKAALEAGRFTTADPELALVAAGGAVLALGQLLHDQPDRDEAASADALTADLLRMFGLDAAEAEEICRRPLPDLDELIAPASDA</sequence>
<feature type="domain" description="HTH tetR-type" evidence="3">
    <location>
        <begin position="14"/>
        <end position="73"/>
    </location>
</feature>
<keyword evidence="1 2" id="KW-0238">DNA-binding</keyword>
<dbReference type="InterPro" id="IPR050624">
    <property type="entry name" value="HTH-type_Tx_Regulator"/>
</dbReference>
<dbReference type="Gene3D" id="1.10.357.10">
    <property type="entry name" value="Tetracycline Repressor, domain 2"/>
    <property type="match status" value="1"/>
</dbReference>
<evidence type="ECO:0000259" key="3">
    <source>
        <dbReference type="PROSITE" id="PS50977"/>
    </source>
</evidence>
<keyword evidence="5" id="KW-1185">Reference proteome</keyword>
<evidence type="ECO:0000313" key="5">
    <source>
        <dbReference type="Proteomes" id="UP000283644"/>
    </source>
</evidence>
<dbReference type="InterPro" id="IPR009057">
    <property type="entry name" value="Homeodomain-like_sf"/>
</dbReference>